<keyword evidence="4" id="KW-1185">Reference proteome</keyword>
<keyword evidence="2" id="KW-0472">Membrane</keyword>
<accession>A0ABP0P140</accession>
<evidence type="ECO:0000256" key="2">
    <source>
        <dbReference type="SAM" id="Phobius"/>
    </source>
</evidence>
<sequence length="538" mass="60014">MEPTSGPVAAACVAVFLAVHFRMMGPEIWRAFTEYLQMFQPKPQDSVEEVAMKKRIEEGLLEVRQKNYILSARLFVHLMAGTLLLLLKISVQTPIRENWLSLLLPSMVYLQHLLVGSGLLQPGRSQVRRYALMNYFEFAAILVLDRALQVPDSVITEKFVLANRFVLSMVFMDTQLTAGGQLLFFLGNVGLNWYSGGPSLGMNLFEELQLWSATVGLSAILEFLVCARLRAALDAAQHEALLGSVQRILRGVCDGAVLLDDEHRVQGTAECLKHLLMSSTEMDGKNFLQLLMPEEHQRFQDFLHRDLDGEGPDEPSSAPRCLRASMRSSMDTRVGADIFHVPVPWLNGAQRPYHLLAIREDVESREVPEADASLPLPRGLASPTAAPRGRRSSASSRSSATSVHWAMPELSQVMLMVDTATPQLEVEQAHLSFLRAGKSLAALRELVRPTEWETVRGEIEHYLLGHEEAKEPLHLRPLRFRMSEGSKDYMVAERVEISVSGGANRGAPKLVCHLEDFTRESSKRKTAVLEGIAESLTK</sequence>
<evidence type="ECO:0000313" key="4">
    <source>
        <dbReference type="Proteomes" id="UP001642484"/>
    </source>
</evidence>
<keyword evidence="2" id="KW-1133">Transmembrane helix</keyword>
<evidence type="ECO:0000256" key="1">
    <source>
        <dbReference type="SAM" id="MobiDB-lite"/>
    </source>
</evidence>
<evidence type="ECO:0008006" key="5">
    <source>
        <dbReference type="Google" id="ProtNLM"/>
    </source>
</evidence>
<proteinExistence type="predicted"/>
<feature type="region of interest" description="Disordered" evidence="1">
    <location>
        <begin position="368"/>
        <end position="402"/>
    </location>
</feature>
<protein>
    <recommendedName>
        <fullName evidence="5">Derlin</fullName>
    </recommendedName>
</protein>
<comment type="caution">
    <text evidence="3">The sequence shown here is derived from an EMBL/GenBank/DDBJ whole genome shotgun (WGS) entry which is preliminary data.</text>
</comment>
<gene>
    <name evidence="3" type="ORF">CCMP2556_LOCUS33618</name>
</gene>
<feature type="transmembrane region" description="Helical" evidence="2">
    <location>
        <begin position="68"/>
        <end position="87"/>
    </location>
</feature>
<feature type="compositionally biased region" description="Low complexity" evidence="1">
    <location>
        <begin position="381"/>
        <end position="402"/>
    </location>
</feature>
<name>A0ABP0P140_9DINO</name>
<organism evidence="3 4">
    <name type="scientific">Durusdinium trenchii</name>
    <dbReference type="NCBI Taxonomy" id="1381693"/>
    <lineage>
        <taxon>Eukaryota</taxon>
        <taxon>Sar</taxon>
        <taxon>Alveolata</taxon>
        <taxon>Dinophyceae</taxon>
        <taxon>Suessiales</taxon>
        <taxon>Symbiodiniaceae</taxon>
        <taxon>Durusdinium</taxon>
    </lineage>
</organism>
<dbReference type="Proteomes" id="UP001642484">
    <property type="component" value="Unassembled WGS sequence"/>
</dbReference>
<reference evidence="3 4" key="1">
    <citation type="submission" date="2024-02" db="EMBL/GenBank/DDBJ databases">
        <authorList>
            <person name="Chen Y."/>
            <person name="Shah S."/>
            <person name="Dougan E. K."/>
            <person name="Thang M."/>
            <person name="Chan C."/>
        </authorList>
    </citation>
    <scope>NUCLEOTIDE SEQUENCE [LARGE SCALE GENOMIC DNA]</scope>
</reference>
<dbReference type="EMBL" id="CAXAMN010022328">
    <property type="protein sequence ID" value="CAK9068435.1"/>
    <property type="molecule type" value="Genomic_DNA"/>
</dbReference>
<evidence type="ECO:0000313" key="3">
    <source>
        <dbReference type="EMBL" id="CAK9068435.1"/>
    </source>
</evidence>
<keyword evidence="2" id="KW-0812">Transmembrane</keyword>